<feature type="transmembrane region" description="Helical" evidence="1">
    <location>
        <begin position="112"/>
        <end position="131"/>
    </location>
</feature>
<dbReference type="Gene3D" id="1.20.1250.20">
    <property type="entry name" value="MFS general substrate transporter like domains"/>
    <property type="match status" value="1"/>
</dbReference>
<evidence type="ECO:0000256" key="1">
    <source>
        <dbReference type="SAM" id="Phobius"/>
    </source>
</evidence>
<dbReference type="PANTHER" id="PTHR11360">
    <property type="entry name" value="MONOCARBOXYLATE TRANSPORTER"/>
    <property type="match status" value="1"/>
</dbReference>
<dbReference type="PANTHER" id="PTHR11360:SF238">
    <property type="entry name" value="SD10469P"/>
    <property type="match status" value="1"/>
</dbReference>
<dbReference type="Pfam" id="PF07690">
    <property type="entry name" value="MFS_1"/>
    <property type="match status" value="1"/>
</dbReference>
<sequence length="148" mass="16396">MKIEAKKDNEASRRKISDTPKVDSLWVSILAGLATMAVPLFTQYWHFIALSFPVSAFWRCFAALRSVICVDLWGLEKLASAFGTILLFMGVGALVGSPIAASIKDWSGNFDISFYAMGVLMTLSGLNCIPLRKLRVWELQKYGEGVKD</sequence>
<protein>
    <submittedName>
        <fullName evidence="3">Uncharacterized protein</fullName>
    </submittedName>
</protein>
<dbReference type="SUPFAM" id="SSF103473">
    <property type="entry name" value="MFS general substrate transporter"/>
    <property type="match status" value="1"/>
</dbReference>
<dbReference type="InterPro" id="IPR036259">
    <property type="entry name" value="MFS_trans_sf"/>
</dbReference>
<dbReference type="InterPro" id="IPR050327">
    <property type="entry name" value="Proton-linked_MCT"/>
</dbReference>
<feature type="transmembrane region" description="Helical" evidence="1">
    <location>
        <begin position="47"/>
        <end position="68"/>
    </location>
</feature>
<dbReference type="Proteomes" id="UP000887575">
    <property type="component" value="Unassembled WGS sequence"/>
</dbReference>
<organism evidence="2 3">
    <name type="scientific">Mesorhabditis belari</name>
    <dbReference type="NCBI Taxonomy" id="2138241"/>
    <lineage>
        <taxon>Eukaryota</taxon>
        <taxon>Metazoa</taxon>
        <taxon>Ecdysozoa</taxon>
        <taxon>Nematoda</taxon>
        <taxon>Chromadorea</taxon>
        <taxon>Rhabditida</taxon>
        <taxon>Rhabditina</taxon>
        <taxon>Rhabditomorpha</taxon>
        <taxon>Rhabditoidea</taxon>
        <taxon>Rhabditidae</taxon>
        <taxon>Mesorhabditinae</taxon>
        <taxon>Mesorhabditis</taxon>
    </lineage>
</organism>
<feature type="transmembrane region" description="Helical" evidence="1">
    <location>
        <begin position="80"/>
        <end position="100"/>
    </location>
</feature>
<feature type="transmembrane region" description="Helical" evidence="1">
    <location>
        <begin position="21"/>
        <end position="41"/>
    </location>
</feature>
<reference evidence="3" key="1">
    <citation type="submission" date="2024-02" db="UniProtKB">
        <authorList>
            <consortium name="WormBaseParasite"/>
        </authorList>
    </citation>
    <scope>IDENTIFICATION</scope>
</reference>
<dbReference type="AlphaFoldDB" id="A0AAF3END8"/>
<keyword evidence="1" id="KW-0472">Membrane</keyword>
<keyword evidence="1" id="KW-1133">Transmembrane helix</keyword>
<accession>A0AAF3END8</accession>
<proteinExistence type="predicted"/>
<dbReference type="InterPro" id="IPR011701">
    <property type="entry name" value="MFS"/>
</dbReference>
<dbReference type="GO" id="GO:0008028">
    <property type="term" value="F:monocarboxylic acid transmembrane transporter activity"/>
    <property type="evidence" value="ECO:0007669"/>
    <property type="project" value="TreeGrafter"/>
</dbReference>
<keyword evidence="1" id="KW-0812">Transmembrane</keyword>
<keyword evidence="2" id="KW-1185">Reference proteome</keyword>
<evidence type="ECO:0000313" key="2">
    <source>
        <dbReference type="Proteomes" id="UP000887575"/>
    </source>
</evidence>
<name>A0AAF3END8_9BILA</name>
<dbReference type="WBParaSite" id="MBELARI_LOCUS15566">
    <property type="protein sequence ID" value="MBELARI_LOCUS15566"/>
    <property type="gene ID" value="MBELARI_LOCUS15566"/>
</dbReference>
<evidence type="ECO:0000313" key="3">
    <source>
        <dbReference type="WBParaSite" id="MBELARI_LOCUS15566"/>
    </source>
</evidence>